<proteinExistence type="inferred from homology"/>
<dbReference type="FunFam" id="3.40.50.300:FF:000366">
    <property type="entry name" value="GTPase, IMAP family member 2"/>
    <property type="match status" value="1"/>
</dbReference>
<accession>A0A498MZQ4</accession>
<dbReference type="PANTHER" id="PTHR10903">
    <property type="entry name" value="GTPASE, IMAP FAMILY MEMBER-RELATED"/>
    <property type="match status" value="1"/>
</dbReference>
<keyword evidence="2" id="KW-0547">Nucleotide-binding</keyword>
<feature type="region of interest" description="Disordered" evidence="4">
    <location>
        <begin position="615"/>
        <end position="648"/>
    </location>
</feature>
<evidence type="ECO:0000256" key="4">
    <source>
        <dbReference type="SAM" id="MobiDB-lite"/>
    </source>
</evidence>
<feature type="compositionally biased region" description="Low complexity" evidence="4">
    <location>
        <begin position="129"/>
        <end position="151"/>
    </location>
</feature>
<feature type="domain" description="AIG1-type G" evidence="5">
    <location>
        <begin position="805"/>
        <end position="1002"/>
    </location>
</feature>
<evidence type="ECO:0000313" key="6">
    <source>
        <dbReference type="EMBL" id="RXN22007.1"/>
    </source>
</evidence>
<organism evidence="6 7">
    <name type="scientific">Labeo rohita</name>
    <name type="common">Indian major carp</name>
    <name type="synonym">Cyprinus rohita</name>
    <dbReference type="NCBI Taxonomy" id="84645"/>
    <lineage>
        <taxon>Eukaryota</taxon>
        <taxon>Metazoa</taxon>
        <taxon>Chordata</taxon>
        <taxon>Craniata</taxon>
        <taxon>Vertebrata</taxon>
        <taxon>Euteleostomi</taxon>
        <taxon>Actinopterygii</taxon>
        <taxon>Neopterygii</taxon>
        <taxon>Teleostei</taxon>
        <taxon>Ostariophysi</taxon>
        <taxon>Cypriniformes</taxon>
        <taxon>Cyprinidae</taxon>
        <taxon>Labeoninae</taxon>
        <taxon>Labeonini</taxon>
        <taxon>Labeo</taxon>
    </lineage>
</organism>
<feature type="region of interest" description="Disordered" evidence="4">
    <location>
        <begin position="1241"/>
        <end position="1317"/>
    </location>
</feature>
<evidence type="ECO:0000256" key="1">
    <source>
        <dbReference type="ARBA" id="ARBA00008535"/>
    </source>
</evidence>
<keyword evidence="3" id="KW-0342">GTP-binding</keyword>
<dbReference type="PROSITE" id="PS51720">
    <property type="entry name" value="G_AIG1"/>
    <property type="match status" value="2"/>
</dbReference>
<feature type="region of interest" description="Disordered" evidence="4">
    <location>
        <begin position="125"/>
        <end position="152"/>
    </location>
</feature>
<feature type="domain" description="AIG1-type G" evidence="5">
    <location>
        <begin position="420"/>
        <end position="612"/>
    </location>
</feature>
<dbReference type="InterPro" id="IPR045058">
    <property type="entry name" value="GIMA/IAN/Toc"/>
</dbReference>
<dbReference type="InterPro" id="IPR027417">
    <property type="entry name" value="P-loop_NTPase"/>
</dbReference>
<sequence length="1317" mass="154558">MASSSGSTGTVQLTALLIHIGLLHQRYCQLHQSSVLMTWIQIQLNTPNMYDKNVMNESEQSSVTTAVAEILKDISSSVLQSVVETLNSLGVSSPEDFRYVQEADLLPVLRPIQARKLVSAWSKNKESSDSLPSSRESSSGTQSSSCSSSPSPTFGKASTVAFDWANNFKIPWVKLPEALMQCLERQKRPTPRLRRDMVKIVVSEMMKMCESPSKQNSTVIAKKMVAKYPASLQDVIDGDIIGAGYHSLLKQIQNRVENVKRTNVPKIRKRSRTEDSDTEEIPAERRAAVQDTYGCVNWNVEFMPLNETKESQLEKQEMMKIKSKATNFDSEEVSTLLKATYYTQRKDINNGASIQQLCENWPFLFQEVGCSEDLKDVVLLLLAYFDEKEEVMFHYVEESCLVEDVDVDKLPATPCIIVCVSDLRIVLLGKNGPENNRVGNTILDTAAFHSEDASYSQQHSVRISGEVEERHITVINTQLLQPNLSHNQIIQGVKECVSLSAPGPHVIVLVLQYNDFSENDLQRVKYVLNLFSEKAMKHTIVLTTDEETDGLMSLPYMITNNAIHDLLKECRGHFEFDETNPGWHSELFRRTEKILKEECEEFLICDMYEDAGGTSVDEDLSRSGGSVREKDEEEDSDLNESTKTGRDGGDPECVKLNLVVCGSNRELKSFISNLILNQSERRSELSSECVRRDVELHGRLISLVELPALFNTQLSEEEVMRQTLRCVSLCHPGVHVFILIIPDAPLNNEDKAEIEEIQRIFISRINKHIMILIKQNSEHQTEKLNEETQSVIERFGGRHHFIDLNTQVSVLVEKLEQMVEENSGDCFSTETLMETQMEKMLKSDEMKRRIHSLETWFQTQGLFDTELSNEEIQREIKNCISMILPGPHVFFIVINLGQRFTQEEKTSVKIIQETFGENSLKYTMVLFTRGDDLKNKTIDQYLGKPGSALNQLIESCGNRFHVFNNKETGDQTQVTDLLQKIDNMVNANGGSYYSCKMFREMERQIQEQQKKILMEKVEQLNREKEELINKHKEEKMKLKMIMEEERQSHDKERKRRDEEFRDREEQYKRDIKDREEQERNIREELKREREEWEKQKQQERQRREEEEETFRKKERSMWDEYYEKLQEERVRSQREKEDLQFKHEEEKKRMNMMMEEERQTWDRKRRRTEQEFKEREEEFIQREEQHKKAIKKQQEEMKREQEEWQRQIKIARQGRDEEEERCRKKEREMWDNYYGNLARERETSLREREEFRKREEQYKKTIKDMEKKERKKREEMKKECEEWEKQKQQGRKREEETPNSNQLDTGVPKVQYTNQSK</sequence>
<dbReference type="Pfam" id="PF04548">
    <property type="entry name" value="AIG1"/>
    <property type="match status" value="3"/>
</dbReference>
<feature type="region of interest" description="Disordered" evidence="4">
    <location>
        <begin position="1133"/>
        <end position="1163"/>
    </location>
</feature>
<feature type="region of interest" description="Disordered" evidence="4">
    <location>
        <begin position="1176"/>
        <end position="1196"/>
    </location>
</feature>
<feature type="region of interest" description="Disordered" evidence="4">
    <location>
        <begin position="1031"/>
        <end position="1067"/>
    </location>
</feature>
<keyword evidence="7" id="KW-1185">Reference proteome</keyword>
<evidence type="ECO:0000313" key="7">
    <source>
        <dbReference type="Proteomes" id="UP000290572"/>
    </source>
</evidence>
<reference evidence="6 7" key="1">
    <citation type="submission" date="2018-03" db="EMBL/GenBank/DDBJ databases">
        <title>Draft genome sequence of Rohu Carp (Labeo rohita).</title>
        <authorList>
            <person name="Das P."/>
            <person name="Kushwaha B."/>
            <person name="Joshi C.G."/>
            <person name="Kumar D."/>
            <person name="Nagpure N.S."/>
            <person name="Sahoo L."/>
            <person name="Das S.P."/>
            <person name="Bit A."/>
            <person name="Patnaik S."/>
            <person name="Meher P.K."/>
            <person name="Jayasankar P."/>
            <person name="Koringa P.G."/>
            <person name="Patel N.V."/>
            <person name="Hinsu A.T."/>
            <person name="Kumar R."/>
            <person name="Pandey M."/>
            <person name="Agarwal S."/>
            <person name="Srivastava S."/>
            <person name="Singh M."/>
            <person name="Iquebal M.A."/>
            <person name="Jaiswal S."/>
            <person name="Angadi U.B."/>
            <person name="Kumar N."/>
            <person name="Raza M."/>
            <person name="Shah T.M."/>
            <person name="Rai A."/>
            <person name="Jena J.K."/>
        </authorList>
    </citation>
    <scope>NUCLEOTIDE SEQUENCE [LARGE SCALE GENOMIC DNA]</scope>
    <source>
        <strain evidence="6">DASCIFA01</strain>
        <tissue evidence="6">Testis</tissue>
    </source>
</reference>
<comment type="caution">
    <text evidence="6">The sequence shown here is derived from an EMBL/GenBank/DDBJ whole genome shotgun (WGS) entry which is preliminary data.</text>
</comment>
<gene>
    <name evidence="6" type="ORF">ROHU_036764</name>
</gene>
<evidence type="ECO:0000256" key="3">
    <source>
        <dbReference type="ARBA" id="ARBA00023134"/>
    </source>
</evidence>
<feature type="compositionally biased region" description="Basic and acidic residues" evidence="4">
    <location>
        <begin position="1241"/>
        <end position="1296"/>
    </location>
</feature>
<evidence type="ECO:0000259" key="5">
    <source>
        <dbReference type="PROSITE" id="PS51720"/>
    </source>
</evidence>
<dbReference type="FunFam" id="3.40.50.300:FF:003498">
    <property type="entry name" value="Si:dkey-73p2.2"/>
    <property type="match status" value="1"/>
</dbReference>
<feature type="region of interest" description="Disordered" evidence="4">
    <location>
        <begin position="1090"/>
        <end position="1114"/>
    </location>
</feature>
<evidence type="ECO:0000256" key="2">
    <source>
        <dbReference type="ARBA" id="ARBA00022741"/>
    </source>
</evidence>
<dbReference type="InterPro" id="IPR006703">
    <property type="entry name" value="G_AIG1"/>
</dbReference>
<dbReference type="PANTHER" id="PTHR10903:SF170">
    <property type="entry name" value="GTPASE IMAP FAMILY MEMBER 7"/>
    <property type="match status" value="1"/>
</dbReference>
<dbReference type="STRING" id="84645.A0A498MZQ4"/>
<protein>
    <submittedName>
        <fullName evidence="6">GTPase IMAP family member 8-like protein</fullName>
    </submittedName>
</protein>
<dbReference type="Proteomes" id="UP000290572">
    <property type="component" value="Unassembled WGS sequence"/>
</dbReference>
<name>A0A498MZQ4_LABRO</name>
<dbReference type="EMBL" id="QBIY01012605">
    <property type="protein sequence ID" value="RXN22007.1"/>
    <property type="molecule type" value="Genomic_DNA"/>
</dbReference>
<comment type="similarity">
    <text evidence="1">Belongs to the TRAFAC class TrmE-Era-EngA-EngB-Septin-like GTPase superfamily. AIG1/Toc34/Toc159-like paraseptin GTPase family. IAN subfamily.</text>
</comment>
<dbReference type="GO" id="GO:0005525">
    <property type="term" value="F:GTP binding"/>
    <property type="evidence" value="ECO:0007669"/>
    <property type="project" value="UniProtKB-KW"/>
</dbReference>
<dbReference type="Gene3D" id="3.40.50.300">
    <property type="entry name" value="P-loop containing nucleotide triphosphate hydrolases"/>
    <property type="match status" value="3"/>
</dbReference>
<dbReference type="SUPFAM" id="SSF52540">
    <property type="entry name" value="P-loop containing nucleoside triphosphate hydrolases"/>
    <property type="match status" value="2"/>
</dbReference>